<keyword evidence="8" id="KW-0130">Cell adhesion</keyword>
<keyword evidence="5 19" id="KW-0732">Signal</keyword>
<keyword evidence="13 16" id="KW-0424">Laminin EGF-like domain</keyword>
<feature type="chain" id="PRO_5001784723" description="Laminin A chain" evidence="19">
    <location>
        <begin position="24"/>
        <end position="3711"/>
    </location>
</feature>
<dbReference type="Pfam" id="PF00055">
    <property type="entry name" value="Laminin_N"/>
    <property type="match status" value="1"/>
</dbReference>
<dbReference type="Pfam" id="PF00052">
    <property type="entry name" value="Laminin_B"/>
    <property type="match status" value="1"/>
</dbReference>
<evidence type="ECO:0000259" key="20">
    <source>
        <dbReference type="PROSITE" id="PS50025"/>
    </source>
</evidence>
<dbReference type="GO" id="GO:0016477">
    <property type="term" value="P:cell migration"/>
    <property type="evidence" value="ECO:0007669"/>
    <property type="project" value="UniProtKB-ARBA"/>
</dbReference>
<dbReference type="VEuPathDB" id="VectorBase:ASIS018732"/>
<evidence type="ECO:0000256" key="13">
    <source>
        <dbReference type="ARBA" id="ARBA00023292"/>
    </source>
</evidence>
<evidence type="ECO:0000256" key="16">
    <source>
        <dbReference type="PROSITE-ProRule" id="PRU00460"/>
    </source>
</evidence>
<gene>
    <name evidence="24" type="ORF">ZHAS_00016541</name>
</gene>
<feature type="disulfide bond" evidence="16">
    <location>
        <begin position="1435"/>
        <end position="1444"/>
    </location>
</feature>
<feature type="disulfide bond" evidence="16">
    <location>
        <begin position="1988"/>
        <end position="1997"/>
    </location>
</feature>
<evidence type="ECO:0000256" key="17">
    <source>
        <dbReference type="SAM" id="Coils"/>
    </source>
</evidence>
<evidence type="ECO:0000313" key="25">
    <source>
        <dbReference type="EnsemblMetazoa" id="ASIC016541-PA"/>
    </source>
</evidence>
<dbReference type="GO" id="GO:0005604">
    <property type="term" value="C:basement membrane"/>
    <property type="evidence" value="ECO:0007669"/>
    <property type="project" value="UniProtKB-SubCell"/>
</dbReference>
<evidence type="ECO:0000259" key="21">
    <source>
        <dbReference type="PROSITE" id="PS50027"/>
    </source>
</evidence>
<dbReference type="FunFam" id="2.10.25.10:FF:000011">
    <property type="entry name" value="Cadherin EGF LAG seven-pass G-type receptor"/>
    <property type="match status" value="1"/>
</dbReference>
<dbReference type="InterPro" id="IPR000034">
    <property type="entry name" value="Laminin_IV"/>
</dbReference>
<dbReference type="VEuPathDB" id="VectorBase:ASIS018367"/>
<dbReference type="VEuPathDB" id="VectorBase:ASIS014549"/>
<dbReference type="InterPro" id="IPR008211">
    <property type="entry name" value="Laminin_N"/>
</dbReference>
<feature type="domain" description="Laminin IV type A" evidence="22">
    <location>
        <begin position="1587"/>
        <end position="1774"/>
    </location>
</feature>
<dbReference type="PROSITE" id="PS01248">
    <property type="entry name" value="EGF_LAM_1"/>
    <property type="match status" value="6"/>
</dbReference>
<feature type="disulfide bond" evidence="16">
    <location>
        <begin position="1940"/>
        <end position="1949"/>
    </location>
</feature>
<feature type="signal peptide" evidence="19">
    <location>
        <begin position="1"/>
        <end position="23"/>
    </location>
</feature>
<dbReference type="CDD" id="cd02795">
    <property type="entry name" value="CBM6-CBM35-CBM36_like"/>
    <property type="match status" value="1"/>
</dbReference>
<evidence type="ECO:0000256" key="9">
    <source>
        <dbReference type="ARBA" id="ARBA00023054"/>
    </source>
</evidence>
<feature type="domain" description="Laminin EGF-like" evidence="21">
    <location>
        <begin position="1372"/>
        <end position="1417"/>
    </location>
</feature>
<name>A0A084WDX2_ANOSI</name>
<dbReference type="EnsemblMetazoa" id="ASIC016541-RA">
    <property type="protein sequence ID" value="ASIC016541-PA"/>
    <property type="gene ID" value="ASIC016541"/>
</dbReference>
<feature type="coiled-coil region" evidence="17">
    <location>
        <begin position="2173"/>
        <end position="2200"/>
    </location>
</feature>
<dbReference type="GO" id="GO:0030334">
    <property type="term" value="P:regulation of cell migration"/>
    <property type="evidence" value="ECO:0007669"/>
    <property type="project" value="InterPro"/>
</dbReference>
<dbReference type="FunFam" id="2.10.25.10:FF:000034">
    <property type="entry name" value="Laminin subunit alpha 3"/>
    <property type="match status" value="2"/>
</dbReference>
<dbReference type="FunFam" id="2.60.120.260:FF:000092">
    <property type="entry name" value="Laminin subunit alpha-3"/>
    <property type="match status" value="1"/>
</dbReference>
<dbReference type="EMBL" id="KE525340">
    <property type="protein sequence ID" value="KFB48416.1"/>
    <property type="molecule type" value="Genomic_DNA"/>
</dbReference>
<feature type="domain" description="Laminin EGF-like" evidence="21">
    <location>
        <begin position="451"/>
        <end position="496"/>
    </location>
</feature>
<dbReference type="STRING" id="74873.A0A084WDX2"/>
<feature type="region of interest" description="Disordered" evidence="18">
    <location>
        <begin position="2475"/>
        <end position="2498"/>
    </location>
</feature>
<feature type="domain" description="Laminin N-terminal" evidence="23">
    <location>
        <begin position="21"/>
        <end position="275"/>
    </location>
</feature>
<evidence type="ECO:0000313" key="26">
    <source>
        <dbReference type="Proteomes" id="UP000030765"/>
    </source>
</evidence>
<dbReference type="GO" id="GO:0009887">
    <property type="term" value="P:animal organ morphogenesis"/>
    <property type="evidence" value="ECO:0007669"/>
    <property type="project" value="TreeGrafter"/>
</dbReference>
<dbReference type="PRINTS" id="PR00011">
    <property type="entry name" value="EGFLAMININ"/>
</dbReference>
<dbReference type="FunFam" id="2.10.25.10:FF:000388">
    <property type="entry name" value="Laminin subunit alpha"/>
    <property type="match status" value="1"/>
</dbReference>
<feature type="disulfide bond" evidence="16">
    <location>
        <begin position="499"/>
        <end position="516"/>
    </location>
</feature>
<feature type="disulfide bond" evidence="16">
    <location>
        <begin position="1532"/>
        <end position="1541"/>
    </location>
</feature>
<dbReference type="EMBL" id="ATLV01023078">
    <property type="status" value="NOT_ANNOTATED_CDS"/>
    <property type="molecule type" value="Genomic_DNA"/>
</dbReference>
<protein>
    <recommendedName>
        <fullName evidence="14">Laminin A chain</fullName>
    </recommendedName>
</protein>
<feature type="disulfide bond" evidence="16">
    <location>
        <begin position="518"/>
        <end position="527"/>
    </location>
</feature>
<evidence type="ECO:0000256" key="10">
    <source>
        <dbReference type="ARBA" id="ARBA00023157"/>
    </source>
</evidence>
<feature type="compositionally biased region" description="Low complexity" evidence="18">
    <location>
        <begin position="3267"/>
        <end position="3324"/>
    </location>
</feature>
<feature type="disulfide bond" evidence="16">
    <location>
        <begin position="2036"/>
        <end position="2045"/>
    </location>
</feature>
<feature type="disulfide bond" evidence="16">
    <location>
        <begin position="1393"/>
        <end position="1402"/>
    </location>
</feature>
<feature type="domain" description="Laminin G" evidence="20">
    <location>
        <begin position="2874"/>
        <end position="3047"/>
    </location>
</feature>
<keyword evidence="7" id="KW-0084">Basement membrane</keyword>
<dbReference type="FunFam" id="2.10.25.10:FF:000074">
    <property type="entry name" value="Laminin subunit alpha"/>
    <property type="match status" value="1"/>
</dbReference>
<dbReference type="Gene3D" id="2.10.25.10">
    <property type="entry name" value="Laminin"/>
    <property type="match status" value="21"/>
</dbReference>
<evidence type="ECO:0000256" key="18">
    <source>
        <dbReference type="SAM" id="MobiDB-lite"/>
    </source>
</evidence>
<dbReference type="VEuPathDB" id="VectorBase:ASIS011908"/>
<feature type="disulfide bond" evidence="16">
    <location>
        <begin position="472"/>
        <end position="481"/>
    </location>
</feature>
<dbReference type="SMART" id="SM00180">
    <property type="entry name" value="EGF_Lam"/>
    <property type="match status" value="22"/>
</dbReference>
<dbReference type="Proteomes" id="UP000030765">
    <property type="component" value="Unassembled WGS sequence"/>
</dbReference>
<dbReference type="CDD" id="cd00055">
    <property type="entry name" value="EGF_Lam"/>
    <property type="match status" value="22"/>
</dbReference>
<feature type="disulfide bond" evidence="16">
    <location>
        <begin position="1374"/>
        <end position="1391"/>
    </location>
</feature>
<evidence type="ECO:0000256" key="15">
    <source>
        <dbReference type="PROSITE-ProRule" id="PRU00122"/>
    </source>
</evidence>
<feature type="compositionally biased region" description="Basic and acidic residues" evidence="18">
    <location>
        <begin position="3253"/>
        <end position="3266"/>
    </location>
</feature>
<comment type="caution">
    <text evidence="16">Lacks conserved residue(s) required for the propagation of feature annotation.</text>
</comment>
<dbReference type="PROSITE" id="PS51115">
    <property type="entry name" value="LAMININ_IVA"/>
    <property type="match status" value="1"/>
</dbReference>
<dbReference type="Pfam" id="PF06009">
    <property type="entry name" value="Laminin_II"/>
    <property type="match status" value="1"/>
</dbReference>
<evidence type="ECO:0000259" key="23">
    <source>
        <dbReference type="PROSITE" id="PS51117"/>
    </source>
</evidence>
<dbReference type="PROSITE" id="PS50027">
    <property type="entry name" value="EGF_LAM_2"/>
    <property type="match status" value="15"/>
</dbReference>
<dbReference type="VEuPathDB" id="VectorBase:ASIS011320"/>
<feature type="disulfide bond" evidence="16">
    <location>
        <begin position="609"/>
        <end position="618"/>
    </location>
</feature>
<dbReference type="OrthoDB" id="10011303at2759"/>
<evidence type="ECO:0000313" key="24">
    <source>
        <dbReference type="EMBL" id="KFB48416.1"/>
    </source>
</evidence>
<feature type="domain" description="Laminin EGF-like" evidence="21">
    <location>
        <begin position="1511"/>
        <end position="1561"/>
    </location>
</feature>
<feature type="disulfide bond" evidence="16">
    <location>
        <begin position="453"/>
        <end position="470"/>
    </location>
</feature>
<dbReference type="SMART" id="SM00136">
    <property type="entry name" value="LamNT"/>
    <property type="match status" value="1"/>
</dbReference>
<feature type="domain" description="Laminin G" evidence="20">
    <location>
        <begin position="3351"/>
        <end position="3528"/>
    </location>
</feature>
<sequence>MGHIMVLTPIALVALALVGSVRAELTPPYFNLAEGRKITATATCGVDTDAPELYCKLVGANTDNDNQNQYSKVIQGQVCDVCDPSDPDKNHPPEYAIDGTQNWWQSPPLSRGMKYNEVNLTIDFDQEFHVAYLFIRMGNSPRPGLWSLEKSSDYGKTWSPWQHFSDSPADCVTFFGQDSLKPLQNDDDVICTMEHSKIVPLEGGEIVIRLLNGRPSANNYFNSSTLQEWSRATNVRIRLLRTKNLLGHLMSVARQDPTVTRRYFYSIKDISIGGRCVCNGHANTCNVLDPRSPTRILACQCQHNTCGIQCAECCPGFEQKKWRQNTNVRPFQCEPCNCHGHSGECEYSEEIDAKGLSLDIHGNYEGGGVCKNCQHNTKGINCNQCEDKFYRPRGKYWNETDVCRPCECDHFYSTGNCEEETGRCECRVEFQPPHCDACSYGHFGYPNCRPCECNLNATVGYFCEAVNGACPCKHNFDGPHCKQCAKEYYGFPDCDPCGCNMHGSTDRVCDQDNGQCKCKPNFAGRLCDTCKDGFFRYPECTYCNCDVRGTLDEVCDKNTGTCLCREGYGGPRCDQCIPGYYNYPDCVPCNCSAAGSTSTVCDITGRCSCLENFGGRQCTACLAGYYQYPECLPCNCDSYGSLAKSCTSDGQCQCKDNFDGKNCQQCREGFYNFPACEECNCDPAGVIARFAGCGSVPAGELCQCKERVHGRICDKCRPLYWNLTATNPHGCQECECFIDGTIGSLDTCDTKTGQCACKPSVKGRQCTECRDGTFDLFGSSLFGCKDCGCDIGGAADNVCNKETGQCRCHPRVSGRTCSYPLTTHYFPTLYQFQYEYEDGYTSSGAQVRYQFHEDIFPGFSSRGYAVMSSLQNEVINEVSVLKSSVYRLVIRYRNPNPDNVVATILITPDNPTEVEQKTKVLFKPTDHPDFVTVSDARGEVPSAVVLDPGSYTISIKTEKTVFLDFFVLLPAAYYEASILTKKIENPCEISDLGLCRHYQYPSVGPYSPQTEAFIIEDEQSFKPVEFFKDYEHMDVVREKDLPILTNNQRELYYPMEVPHPGRYVIVVDYITNRNSPEVGILQVNLVGDIDQDGSVTAYPCTYTTVCRQPVIDKESREKIFFLDPNNRKPVLVTSTDLSGAIAFKSITAIPYDEWSTDYIRPNSVCVMQNGRCVPTSYRTAPDSKKLEFESENDWRVAEEVPRELFDNSTKLILLDQNQTDVSVKAKVQHPNRYVLIVKFLQPDHPTFNVQYRIETARQNYDGRLEVRHCPANSGCREVLKQDNGAIEFDLEDNIEITVVNGGSQRVWVDYVLLVPAEQFNAGLLQEETFDQTKEFIQQCGQDHFHIQTNASEFCKKAVFSLTADYNSGALPCNCDYSGSTSFECEPFGGQCQCKPHIIGRKCEACKTGYYGFPDCKPCNCPSTAQCHKDTGECVCPDRVTGEKCDQCMPYTFGFDQIIGCEECSCNPLGVANNNLQCDMESGHCECKSNVVGRKCDRCQYGFYSFPYCDPCHCDIRGTTFEICDQADETCFCKKNVVGRECNTCVDGTYNLQANNPDGCTKCFCFGHSSRCQTAFLRPFNVSMMKDMTLHTVRLSGGKATITPWALPVSEIMMNETVAKVALDTVDQKDPSDGMVYFGMLDHLFDLTNHLSAYGGYLTYKVHFTNGLFGSALIGPDVILEGNGLEIVHQSYRQPSSNQLFTGSVEMVESNFQTAAGGPVSREQFMMLLRDLKNIYIRASYWENGLQTVLSDVSLTMAHDDLENTHLYRELSMENCDCPPGYTGRSCEDCAPGYYRDPNGPYLGYCIPCECNGHADTCDCITGVCQNCKHYTTGDHCDQCIEGFYGNATRGTPNDCMICACPLPVESNNFATSCEVSEDGYEIHCACKPGYHGEKCQSCAPGYYGQPQIEGEFCKPCDCSGNINTDEPGACDSVSGECVLCLNNTFGRACNLCAPGFYGDAVHLKDCQSCICDKLGMAHCDNFVGTCNCLPNVIGEKCDRCEEDHYGFESGRGCTPCDCGIASNSSQCDDHTGKCACKPGVTGRQCDRCEPGYWNYSEEGCVPCSCNTDYSRGLGCNALTGQCECLSGVVGEKCDSCPYRWVLIPDTGCQECDVCHHALLDVTDGLKADIDPVLLDIKTVADDYYTSQKLNYFDEMVDRLEPKVRSLDPHGVNLNPSRQKVEALEQEVKSLDRRIQYADENAKDMTSNSEKLLAASANVLDDCRLVHINTKNTIDEVMVLGANLGSSEITKLDQAFEEAKNYLENIKQYSITPETLNSQLENATGLLYGVEAFGEPVQAQHDKLAKLMHDIGEFDVKLEDLYTWSLRVEKESDVTSKLNAKNKAAVNTKFDTVTAHAKEATENINSSKALLANSSNIMKDIDITHTELDNVNKQLTELNNGVDRELPQMDEEYKQLDPLIEKASEHATNLKIESESLSEKYSDVSANSETALQAATAHSKIVDAVNEAQDSIRNATNTAQKATDQTLGIDNRAAESDHASRELLNEARRMFTALQTELEPHSKRSIDTVDSIKEKNTHSDGMLHSINAALDGIPQESHTDQWENARDQAIEAKGKSENALKILDPMIADLSKSVFQAEQLPKDIDNAQKDINQATAQVDRFKTMIPHIRELVQRLDEKQGKVDVVVSDIGDRLESLKRQIGEARSFANTIKVGMHFHPNTTVELKAPESLSQMATNSNVSMFFRTDKPEGFLLYLGNDKEPGAKKSSRDDYMALEIENGYPVLSIDLGNDPEKVISPKYVADDRWYQAIVERTGNNVKLTIREQLDNGTELVHSKEQVLPGSYNVFNVDQNSRLFIGGYPPEYNMPPDVKSSEFDGRVEQLQIGGEHVGLWNFVDAQNVYGSPERESLRSEESPSTGFRFGGRGYVAIDSKSYTFKQQSQLQFQFKAPPETRDGLLFYAGKNRHFISVEIRDGTVVFQFKLGQQAQVVTIGSKSAFNDDKWHKVSVEREGNVGKLTVDDKEVFQQMGSPEHSQLHISDAIYFGGYHSKVNHSEVTSKGFDGCIDDVYILGTKVDLSLNTKALDVRPGCPMKFSSLVSFPPNQFGYASQPGVQSANGLQVNLKFRTTQSDGVLFYTSNYDQTGTFGLVLRDGVLVLSSTGTEVTSERRTFDDGEWHAVTAGHERDRLMLLVDEEPYYSPQAYPPRPLEIDNGDIYFGGLPKNYVTPKLALATNAYFMGCLSDITVNGQIVNFASLSDKKSAVLDQCSKELFAAGRNTPLYYPDDGKESKVFVHSRIDDRESEPERKPEAPSVSTSTTTTVPAVSETSSTPQKTPPSTASPVTSSDDTTTTTTTTTTPPTTTTTWRPRPTKPDEPPPVCRLPVTPEQDVDFDSGYRFGTGQFSHIEFNDVGAKQKRYDYSLSFKTASSEGVLFYVADARHTDFIALDLRDGRVHHAFKCGSASYDMLSKERYDDNRWHTVKFSRNLNKGSLVVDSEDESSGDLNGTPRQMTLQPPMFVGGVSGDIHEDVAVNLKMDKNVLEKNQFVGCINEIEANGRPVSVPSNITRTIPCSTQIESGTFFGNGGGFVKLYDKFKVGSELTVSMDIRPRAQSGLLMSVHGRKAYFVLEMVNGTIMLTVNNGDDPFTATYTPPADENLCDGQWRSVSAIKSQYVITIKVNDISSHPAIGNAASPSTDTTRPLFLGGHPHLQRIRGFVARAPFQGCIRNVKVRDTVEQITPKMTVGNVQTGVCPTI</sequence>
<feature type="domain" description="Laminin G" evidence="20">
    <location>
        <begin position="2672"/>
        <end position="2866"/>
    </location>
</feature>
<feature type="disulfide bond" evidence="15">
    <location>
        <begin position="3197"/>
        <end position="3224"/>
    </location>
</feature>
<feature type="disulfide bond" evidence="16">
    <location>
        <begin position="451"/>
        <end position="463"/>
    </location>
</feature>
<keyword evidence="11" id="KW-0325">Glycoprotein</keyword>
<evidence type="ECO:0000256" key="12">
    <source>
        <dbReference type="ARBA" id="ARBA00023273"/>
    </source>
</evidence>
<dbReference type="FunFam" id="2.10.25.10:FF:000542">
    <property type="entry name" value="Laminin-like protein epi-1"/>
    <property type="match status" value="1"/>
</dbReference>
<dbReference type="PANTHER" id="PTHR10574">
    <property type="entry name" value="NETRIN/LAMININ-RELATED"/>
    <property type="match status" value="1"/>
</dbReference>
<dbReference type="InterPro" id="IPR002049">
    <property type="entry name" value="LE_dom"/>
</dbReference>
<dbReference type="FunFam" id="2.10.25.10:FF:000090">
    <property type="entry name" value="laminin subunit alpha"/>
    <property type="match status" value="1"/>
</dbReference>
<feature type="compositionally biased region" description="Polar residues" evidence="18">
    <location>
        <begin position="2475"/>
        <end position="2487"/>
    </location>
</feature>
<feature type="domain" description="Laminin EGF-like" evidence="21">
    <location>
        <begin position="497"/>
        <end position="542"/>
    </location>
</feature>
<feature type="disulfide bond" evidence="16">
    <location>
        <begin position="1513"/>
        <end position="1530"/>
    </location>
</feature>
<keyword evidence="10 16" id="KW-1015">Disulfide bond</keyword>
<feature type="domain" description="Laminin EGF-like" evidence="21">
    <location>
        <begin position="543"/>
        <end position="588"/>
    </location>
</feature>
<reference evidence="25" key="2">
    <citation type="submission" date="2020-05" db="UniProtKB">
        <authorList>
            <consortium name="EnsemblMetazoa"/>
        </authorList>
    </citation>
    <scope>IDENTIFICATION</scope>
</reference>
<dbReference type="FunFam" id="2.60.120.200:FF:000160">
    <property type="entry name" value="Laminin subunit alpha-3"/>
    <property type="match status" value="1"/>
</dbReference>
<keyword evidence="26" id="KW-1185">Reference proteome</keyword>
<dbReference type="PROSITE" id="PS50025">
    <property type="entry name" value="LAM_G_DOMAIN"/>
    <property type="match status" value="5"/>
</dbReference>
<dbReference type="OMA" id="GECKCLT"/>
<evidence type="ECO:0000256" key="11">
    <source>
        <dbReference type="ARBA" id="ARBA00023180"/>
    </source>
</evidence>
<feature type="disulfide bond" evidence="16">
    <location>
        <begin position="564"/>
        <end position="573"/>
    </location>
</feature>
<feature type="domain" description="Laminin G" evidence="20">
    <location>
        <begin position="3534"/>
        <end position="3708"/>
    </location>
</feature>
<feature type="disulfide bond" evidence="16">
    <location>
        <begin position="589"/>
        <end position="601"/>
    </location>
</feature>
<dbReference type="SMART" id="SM00281">
    <property type="entry name" value="LamB"/>
    <property type="match status" value="1"/>
</dbReference>
<feature type="disulfide bond" evidence="16">
    <location>
        <begin position="543"/>
        <end position="555"/>
    </location>
</feature>
<evidence type="ECO:0000256" key="6">
    <source>
        <dbReference type="ARBA" id="ARBA00022737"/>
    </source>
</evidence>
<dbReference type="Pfam" id="PF06008">
    <property type="entry name" value="Laminin_I"/>
    <property type="match status" value="1"/>
</dbReference>
<dbReference type="GO" id="GO:0071711">
    <property type="term" value="P:basement membrane organization"/>
    <property type="evidence" value="ECO:0007669"/>
    <property type="project" value="UniProtKB-ARBA"/>
</dbReference>
<dbReference type="Pfam" id="PF24973">
    <property type="entry name" value="EGF_LMN_ATRN"/>
    <property type="match status" value="1"/>
</dbReference>
<feature type="domain" description="Laminin EGF-like" evidence="21">
    <location>
        <begin position="2016"/>
        <end position="2062"/>
    </location>
</feature>
<dbReference type="GO" id="GO:0030155">
    <property type="term" value="P:regulation of cell adhesion"/>
    <property type="evidence" value="ECO:0007669"/>
    <property type="project" value="InterPro"/>
</dbReference>
<dbReference type="GO" id="GO:0061564">
    <property type="term" value="P:axon development"/>
    <property type="evidence" value="ECO:0007669"/>
    <property type="project" value="UniProtKB-ARBA"/>
</dbReference>
<dbReference type="FunFam" id="2.10.25.10:FF:000454">
    <property type="entry name" value="Laminin subunit alpha 1"/>
    <property type="match status" value="1"/>
</dbReference>
<dbReference type="GO" id="GO:0042995">
    <property type="term" value="C:cell projection"/>
    <property type="evidence" value="ECO:0007669"/>
    <property type="project" value="UniProtKB-SubCell"/>
</dbReference>
<keyword evidence="4" id="KW-0272">Extracellular matrix</keyword>
<dbReference type="PANTHER" id="PTHR10574:SF406">
    <property type="entry name" value="LAMININ SUBUNIT ALPHA 5"/>
    <property type="match status" value="1"/>
</dbReference>
<dbReference type="InterPro" id="IPR009254">
    <property type="entry name" value="Laminin_aI"/>
</dbReference>
<feature type="domain" description="Laminin G" evidence="20">
    <location>
        <begin position="3054"/>
        <end position="3224"/>
    </location>
</feature>
<dbReference type="GO" id="GO:0045202">
    <property type="term" value="C:synapse"/>
    <property type="evidence" value="ECO:0007669"/>
    <property type="project" value="UniProtKB-ARBA"/>
</dbReference>
<feature type="disulfide bond" evidence="16">
    <location>
        <begin position="1486"/>
        <end position="1495"/>
    </location>
</feature>
<feature type="disulfide bond" evidence="16">
    <location>
        <begin position="1827"/>
        <end position="1836"/>
    </location>
</feature>
<dbReference type="FunFam" id="2.10.25.10:FF:000051">
    <property type="entry name" value="Laminin subunit alpha 4"/>
    <property type="match status" value="1"/>
</dbReference>
<evidence type="ECO:0000256" key="8">
    <source>
        <dbReference type="ARBA" id="ARBA00022889"/>
    </source>
</evidence>
<dbReference type="FunFam" id="2.10.25.10:FF:000033">
    <property type="entry name" value="Laminin subunit alpha 2"/>
    <property type="match status" value="1"/>
</dbReference>
<dbReference type="Gene3D" id="2.60.120.200">
    <property type="match status" value="5"/>
</dbReference>
<proteinExistence type="predicted"/>
<evidence type="ECO:0000259" key="22">
    <source>
        <dbReference type="PROSITE" id="PS51115"/>
    </source>
</evidence>
<dbReference type="GO" id="GO:0034446">
    <property type="term" value="P:substrate adhesion-dependent cell spreading"/>
    <property type="evidence" value="ECO:0007669"/>
    <property type="project" value="UniProtKB-ARBA"/>
</dbReference>
<dbReference type="SUPFAM" id="SSF49899">
    <property type="entry name" value="Concanavalin A-like lectins/glucanases"/>
    <property type="match status" value="5"/>
</dbReference>
<dbReference type="SMART" id="SM00181">
    <property type="entry name" value="EGF"/>
    <property type="match status" value="8"/>
</dbReference>
<dbReference type="GO" id="GO:0060541">
    <property type="term" value="P:respiratory system development"/>
    <property type="evidence" value="ECO:0007669"/>
    <property type="project" value="UniProtKB-ARBA"/>
</dbReference>
<feature type="domain" description="Laminin EGF-like" evidence="21">
    <location>
        <begin position="406"/>
        <end position="450"/>
    </location>
</feature>
<dbReference type="InterPro" id="IPR056863">
    <property type="entry name" value="LMN_ATRN_NET-like_EGF"/>
</dbReference>
<dbReference type="GO" id="GO:0045995">
    <property type="term" value="P:regulation of embryonic development"/>
    <property type="evidence" value="ECO:0007669"/>
    <property type="project" value="InterPro"/>
</dbReference>
<dbReference type="InterPro" id="IPR050440">
    <property type="entry name" value="Laminin/Netrin_ECM"/>
</dbReference>
<evidence type="ECO:0000256" key="14">
    <source>
        <dbReference type="ARBA" id="ARBA00082020"/>
    </source>
</evidence>
<evidence type="ECO:0000256" key="4">
    <source>
        <dbReference type="ARBA" id="ARBA00022530"/>
    </source>
</evidence>
<dbReference type="GO" id="GO:0006950">
    <property type="term" value="P:response to stress"/>
    <property type="evidence" value="ECO:0007669"/>
    <property type="project" value="UniProtKB-ARBA"/>
</dbReference>
<feature type="domain" description="Laminin EGF-like" evidence="21">
    <location>
        <begin position="1808"/>
        <end position="1857"/>
    </location>
</feature>
<keyword evidence="3" id="KW-0964">Secreted</keyword>
<dbReference type="SMART" id="SM00282">
    <property type="entry name" value="LamG"/>
    <property type="match status" value="5"/>
</dbReference>
<feature type="coiled-coil region" evidence="17">
    <location>
        <begin position="2596"/>
        <end position="2623"/>
    </location>
</feature>
<dbReference type="GO" id="GO:0009888">
    <property type="term" value="P:tissue development"/>
    <property type="evidence" value="ECO:0007669"/>
    <property type="project" value="TreeGrafter"/>
</dbReference>
<evidence type="ECO:0000256" key="3">
    <source>
        <dbReference type="ARBA" id="ARBA00022525"/>
    </source>
</evidence>
<feature type="disulfide bond" evidence="16">
    <location>
        <begin position="1372"/>
        <end position="1384"/>
    </location>
</feature>
<feature type="domain" description="Laminin EGF-like" evidence="21">
    <location>
        <begin position="1418"/>
        <end position="1462"/>
    </location>
</feature>
<feature type="region of interest" description="Disordered" evidence="18">
    <location>
        <begin position="3253"/>
        <end position="3341"/>
    </location>
</feature>
<evidence type="ECO:0000256" key="5">
    <source>
        <dbReference type="ARBA" id="ARBA00022729"/>
    </source>
</evidence>
<dbReference type="SUPFAM" id="SSF57196">
    <property type="entry name" value="EGF/Laminin"/>
    <property type="match status" value="20"/>
</dbReference>
<dbReference type="FunFam" id="2.10.25.10:FF:000082">
    <property type="entry name" value="Laminin subunit alpha 1"/>
    <property type="match status" value="1"/>
</dbReference>
<evidence type="ECO:0000256" key="2">
    <source>
        <dbReference type="ARBA" id="ARBA00004316"/>
    </source>
</evidence>
<organism evidence="25 26">
    <name type="scientific">Anopheles sinensis</name>
    <name type="common">Mosquito</name>
    <dbReference type="NCBI Taxonomy" id="74873"/>
    <lineage>
        <taxon>Eukaryota</taxon>
        <taxon>Metazoa</taxon>
        <taxon>Ecdysozoa</taxon>
        <taxon>Arthropoda</taxon>
        <taxon>Hexapoda</taxon>
        <taxon>Insecta</taxon>
        <taxon>Pterygota</taxon>
        <taxon>Neoptera</taxon>
        <taxon>Endopterygota</taxon>
        <taxon>Diptera</taxon>
        <taxon>Nematocera</taxon>
        <taxon>Culicoidea</taxon>
        <taxon>Culicidae</taxon>
        <taxon>Anophelinae</taxon>
        <taxon>Anopheles</taxon>
    </lineage>
</organism>
<evidence type="ECO:0000256" key="1">
    <source>
        <dbReference type="ARBA" id="ARBA00004302"/>
    </source>
</evidence>
<dbReference type="FunFam" id="2.10.25.10:FF:000407">
    <property type="entry name" value="Laminin subunit alpha-3"/>
    <property type="match status" value="1"/>
</dbReference>
<dbReference type="FunFam" id="2.10.25.10:FF:000224">
    <property type="entry name" value="Usherin"/>
    <property type="match status" value="1"/>
</dbReference>
<feature type="disulfide bond" evidence="16">
    <location>
        <begin position="426"/>
        <end position="435"/>
    </location>
</feature>
<feature type="disulfide bond" evidence="16">
    <location>
        <begin position="654"/>
        <end position="663"/>
    </location>
</feature>
<feature type="domain" description="Laminin EGF-like" evidence="21">
    <location>
        <begin position="634"/>
        <end position="678"/>
    </location>
</feature>
<evidence type="ECO:0000256" key="19">
    <source>
        <dbReference type="SAM" id="SignalP"/>
    </source>
</evidence>
<feature type="domain" description="Laminin EGF-like" evidence="21">
    <location>
        <begin position="734"/>
        <end position="786"/>
    </location>
</feature>
<keyword evidence="6" id="KW-0677">Repeat</keyword>
<feature type="domain" description="Laminin EGF-like" evidence="21">
    <location>
        <begin position="1969"/>
        <end position="2015"/>
    </location>
</feature>
<evidence type="ECO:0000256" key="7">
    <source>
        <dbReference type="ARBA" id="ARBA00022869"/>
    </source>
</evidence>
<feature type="disulfide bond" evidence="16">
    <location>
        <begin position="757"/>
        <end position="766"/>
    </location>
</feature>
<feature type="domain" description="Laminin EGF-like" evidence="21">
    <location>
        <begin position="1916"/>
        <end position="1968"/>
    </location>
</feature>
<keyword evidence="9 17" id="KW-0175">Coiled coil</keyword>
<accession>A0A084WDX2</accession>
<dbReference type="InterPro" id="IPR010307">
    <property type="entry name" value="Laminin_dom_II"/>
</dbReference>
<dbReference type="Pfam" id="PF00053">
    <property type="entry name" value="EGF_laminin"/>
    <property type="match status" value="19"/>
</dbReference>
<dbReference type="InterPro" id="IPR013320">
    <property type="entry name" value="ConA-like_dom_sf"/>
</dbReference>
<reference evidence="24 26" key="1">
    <citation type="journal article" date="2014" name="BMC Genomics">
        <title>Genome sequence of Anopheles sinensis provides insight into genetics basis of mosquito competence for malaria parasites.</title>
        <authorList>
            <person name="Zhou D."/>
            <person name="Zhang D."/>
            <person name="Ding G."/>
            <person name="Shi L."/>
            <person name="Hou Q."/>
            <person name="Ye Y."/>
            <person name="Xu Y."/>
            <person name="Zhou H."/>
            <person name="Xiong C."/>
            <person name="Li S."/>
            <person name="Yu J."/>
            <person name="Hong S."/>
            <person name="Yu X."/>
            <person name="Zou P."/>
            <person name="Chen C."/>
            <person name="Chang X."/>
            <person name="Wang W."/>
            <person name="Lv Y."/>
            <person name="Sun Y."/>
            <person name="Ma L."/>
            <person name="Shen B."/>
            <person name="Zhu C."/>
        </authorList>
    </citation>
    <scope>NUCLEOTIDE SEQUENCE [LARGE SCALE GENOMIC DNA]</scope>
</reference>
<dbReference type="VEuPathDB" id="VectorBase:ASIS006913"/>
<feature type="disulfide bond" evidence="16">
    <location>
        <begin position="1511"/>
        <end position="1523"/>
    </location>
</feature>
<dbReference type="FunFam" id="2.10.25.10:FF:000069">
    <property type="entry name" value="Laminin subunit alpha 1"/>
    <property type="match status" value="1"/>
</dbReference>
<feature type="domain" description="Laminin EGF-like" evidence="21">
    <location>
        <begin position="1463"/>
        <end position="1510"/>
    </location>
</feature>
<feature type="disulfide bond" evidence="16">
    <location>
        <begin position="1952"/>
        <end position="1966"/>
    </location>
</feature>
<feature type="domain" description="Laminin EGF-like" evidence="21">
    <location>
        <begin position="589"/>
        <end position="633"/>
    </location>
</feature>
<comment type="subcellular location">
    <subcellularLocation>
        <location evidence="2">Cell projection</location>
    </subcellularLocation>
    <subcellularLocation>
        <location evidence="1">Secreted</location>
        <location evidence="1">Extracellular space</location>
        <location evidence="1">Extracellular matrix</location>
        <location evidence="1">Basement membrane</location>
    </subcellularLocation>
</comment>
<dbReference type="CDD" id="cd00110">
    <property type="entry name" value="LamG"/>
    <property type="match status" value="5"/>
</dbReference>
<feature type="disulfide bond" evidence="16">
    <location>
        <begin position="545"/>
        <end position="562"/>
    </location>
</feature>
<dbReference type="InterPro" id="IPR000742">
    <property type="entry name" value="EGF"/>
</dbReference>
<keyword evidence="12" id="KW-0966">Cell projection</keyword>
<dbReference type="InterPro" id="IPR001791">
    <property type="entry name" value="Laminin_G"/>
</dbReference>
<dbReference type="Pfam" id="PF02210">
    <property type="entry name" value="Laminin_G_2"/>
    <property type="match status" value="5"/>
</dbReference>
<feature type="disulfide bond" evidence="16">
    <location>
        <begin position="634"/>
        <end position="646"/>
    </location>
</feature>
<dbReference type="GO" id="GO:0005102">
    <property type="term" value="F:signaling receptor binding"/>
    <property type="evidence" value="ECO:0007669"/>
    <property type="project" value="InterPro"/>
</dbReference>
<dbReference type="FunFam" id="2.10.25.10:FF:000083">
    <property type="entry name" value="Laminin subunit alpha"/>
    <property type="match status" value="1"/>
</dbReference>
<dbReference type="VEuPathDB" id="VectorBase:ASIC016541"/>
<feature type="disulfide bond" evidence="16">
    <location>
        <begin position="497"/>
        <end position="509"/>
    </location>
</feature>
<dbReference type="PROSITE" id="PS51117">
    <property type="entry name" value="LAMININ_NTER"/>
    <property type="match status" value="1"/>
</dbReference>
<dbReference type="Gene3D" id="2.60.120.260">
    <property type="entry name" value="Galactose-binding domain-like"/>
    <property type="match status" value="2"/>
</dbReference>
<feature type="disulfide bond" evidence="15">
    <location>
        <begin position="3681"/>
        <end position="3708"/>
    </location>
</feature>